<dbReference type="PANTHER" id="PTHR45663">
    <property type="entry name" value="GEO12009P1"/>
    <property type="match status" value="1"/>
</dbReference>
<proteinExistence type="predicted"/>
<dbReference type="PROSITE" id="PS51352">
    <property type="entry name" value="THIOREDOXIN_2"/>
    <property type="match status" value="1"/>
</dbReference>
<reference evidence="3" key="1">
    <citation type="journal article" date="2019" name="Int. J. Syst. Evol. Microbiol.">
        <title>The Global Catalogue of Microorganisms (GCM) 10K type strain sequencing project: providing services to taxonomists for standard genome sequencing and annotation.</title>
        <authorList>
            <consortium name="The Broad Institute Genomics Platform"/>
            <consortium name="The Broad Institute Genome Sequencing Center for Infectious Disease"/>
            <person name="Wu L."/>
            <person name="Ma J."/>
        </authorList>
    </citation>
    <scope>NUCLEOTIDE SEQUENCE [LARGE SCALE GENOMIC DNA]</scope>
    <source>
        <strain evidence="3">KCTC 3950</strain>
    </source>
</reference>
<dbReference type="InterPro" id="IPR013766">
    <property type="entry name" value="Thioredoxin_domain"/>
</dbReference>
<dbReference type="CDD" id="cd02947">
    <property type="entry name" value="TRX_family"/>
    <property type="match status" value="1"/>
</dbReference>
<dbReference type="PANTHER" id="PTHR45663:SF6">
    <property type="entry name" value="THIOREDOXIN-LIKE PROTEIN YDBP"/>
    <property type="match status" value="1"/>
</dbReference>
<feature type="domain" description="Thioredoxin" evidence="1">
    <location>
        <begin position="13"/>
        <end position="122"/>
    </location>
</feature>
<comment type="caution">
    <text evidence="2">The sequence shown here is derived from an EMBL/GenBank/DDBJ whole genome shotgun (WGS) entry which is preliminary data.</text>
</comment>
<dbReference type="SUPFAM" id="SSF52833">
    <property type="entry name" value="Thioredoxin-like"/>
    <property type="match status" value="1"/>
</dbReference>
<dbReference type="EMBL" id="JBHUME010000008">
    <property type="protein sequence ID" value="MFD2613731.1"/>
    <property type="molecule type" value="Genomic_DNA"/>
</dbReference>
<dbReference type="InterPro" id="IPR036249">
    <property type="entry name" value="Thioredoxin-like_sf"/>
</dbReference>
<dbReference type="Pfam" id="PF00085">
    <property type="entry name" value="Thioredoxin"/>
    <property type="match status" value="1"/>
</dbReference>
<sequence length="129" mass="14871">MTKSHHSHTEKEEMIMEQIKDTAAFHAITADSKPTIAVFKTTWCPDCHFIDPFMPELEASYGDRLNFIHVDRDDMPELCEELNILGIPSFIAFKEGKELIRFVSKLRKSREEIEQFLDRSLEVAAAVSK</sequence>
<dbReference type="Proteomes" id="UP001597541">
    <property type="component" value="Unassembled WGS sequence"/>
</dbReference>
<evidence type="ECO:0000313" key="3">
    <source>
        <dbReference type="Proteomes" id="UP001597541"/>
    </source>
</evidence>
<gene>
    <name evidence="2" type="ORF">ACFSUF_14965</name>
</gene>
<evidence type="ECO:0000313" key="2">
    <source>
        <dbReference type="EMBL" id="MFD2613731.1"/>
    </source>
</evidence>
<dbReference type="Gene3D" id="3.40.30.10">
    <property type="entry name" value="Glutaredoxin"/>
    <property type="match status" value="1"/>
</dbReference>
<dbReference type="RefSeq" id="WP_377603905.1">
    <property type="nucleotide sequence ID" value="NZ_JBHUME010000008.1"/>
</dbReference>
<protein>
    <submittedName>
        <fullName evidence="2">Thioredoxin family protein</fullName>
    </submittedName>
</protein>
<evidence type="ECO:0000259" key="1">
    <source>
        <dbReference type="PROSITE" id="PS51352"/>
    </source>
</evidence>
<accession>A0ABW5PFJ5</accession>
<keyword evidence="3" id="KW-1185">Reference proteome</keyword>
<organism evidence="2 3">
    <name type="scientific">Paenibacillus gansuensis</name>
    <dbReference type="NCBI Taxonomy" id="306542"/>
    <lineage>
        <taxon>Bacteria</taxon>
        <taxon>Bacillati</taxon>
        <taxon>Bacillota</taxon>
        <taxon>Bacilli</taxon>
        <taxon>Bacillales</taxon>
        <taxon>Paenibacillaceae</taxon>
        <taxon>Paenibacillus</taxon>
    </lineage>
</organism>
<name>A0ABW5PFJ5_9BACL</name>